<dbReference type="InterPro" id="IPR036165">
    <property type="entry name" value="YefM-like_sf"/>
</dbReference>
<protein>
    <recommendedName>
        <fullName evidence="2">Antitoxin</fullName>
    </recommendedName>
</protein>
<gene>
    <name evidence="3" type="ORF">ACFFGG_12270</name>
</gene>
<dbReference type="EMBL" id="JBHLTN010000024">
    <property type="protein sequence ID" value="MFC0593327.1"/>
    <property type="molecule type" value="Genomic_DNA"/>
</dbReference>
<proteinExistence type="inferred from homology"/>
<evidence type="ECO:0000313" key="3">
    <source>
        <dbReference type="EMBL" id="MFC0593327.1"/>
    </source>
</evidence>
<sequence>MQTITTSQARNEFAQVIESTRRGPVLIQRQKRDVAVIMSADEYQRLVHLNVSEFQRFCDQVGHDAQAAGMNEQVLQELLGDD</sequence>
<evidence type="ECO:0000313" key="4">
    <source>
        <dbReference type="Proteomes" id="UP001589834"/>
    </source>
</evidence>
<dbReference type="NCBIfam" id="TIGR01552">
    <property type="entry name" value="phd_fam"/>
    <property type="match status" value="1"/>
</dbReference>
<name>A0ABV6PTZ8_9BURK</name>
<dbReference type="InterPro" id="IPR006442">
    <property type="entry name" value="Antitoxin_Phd/YefM"/>
</dbReference>
<reference evidence="3 4" key="1">
    <citation type="submission" date="2024-09" db="EMBL/GenBank/DDBJ databases">
        <authorList>
            <person name="Sun Q."/>
            <person name="Mori K."/>
        </authorList>
    </citation>
    <scope>NUCLEOTIDE SEQUENCE [LARGE SCALE GENOMIC DNA]</scope>
    <source>
        <strain evidence="3 4">NCAIM B.02336</strain>
    </source>
</reference>
<dbReference type="Proteomes" id="UP001589834">
    <property type="component" value="Unassembled WGS sequence"/>
</dbReference>
<comment type="caution">
    <text evidence="3">The sequence shown here is derived from an EMBL/GenBank/DDBJ whole genome shotgun (WGS) entry which is preliminary data.</text>
</comment>
<comment type="similarity">
    <text evidence="1 2">Belongs to the phD/YefM antitoxin family.</text>
</comment>
<accession>A0ABV6PTZ8</accession>
<dbReference type="SUPFAM" id="SSF143120">
    <property type="entry name" value="YefM-like"/>
    <property type="match status" value="1"/>
</dbReference>
<comment type="function">
    <text evidence="2">Antitoxin component of a type II toxin-antitoxin (TA) system.</text>
</comment>
<evidence type="ECO:0000256" key="2">
    <source>
        <dbReference type="RuleBase" id="RU362080"/>
    </source>
</evidence>
<evidence type="ECO:0000256" key="1">
    <source>
        <dbReference type="ARBA" id="ARBA00009981"/>
    </source>
</evidence>
<dbReference type="Pfam" id="PF02604">
    <property type="entry name" value="PhdYeFM_antitox"/>
    <property type="match status" value="1"/>
</dbReference>
<keyword evidence="4" id="KW-1185">Reference proteome</keyword>
<organism evidence="3 4">
    <name type="scientific">Ottowia pentelensis</name>
    <dbReference type="NCBI Taxonomy" id="511108"/>
    <lineage>
        <taxon>Bacteria</taxon>
        <taxon>Pseudomonadati</taxon>
        <taxon>Pseudomonadota</taxon>
        <taxon>Betaproteobacteria</taxon>
        <taxon>Burkholderiales</taxon>
        <taxon>Comamonadaceae</taxon>
        <taxon>Ottowia</taxon>
    </lineage>
</organism>
<dbReference type="Gene3D" id="3.40.1620.10">
    <property type="entry name" value="YefM-like domain"/>
    <property type="match status" value="1"/>
</dbReference>
<dbReference type="RefSeq" id="WP_377483454.1">
    <property type="nucleotide sequence ID" value="NZ_JBHLTN010000024.1"/>
</dbReference>